<comment type="caution">
    <text evidence="2">The sequence shown here is derived from an EMBL/GenBank/DDBJ whole genome shotgun (WGS) entry which is preliminary data.</text>
</comment>
<accession>A0A4Y2U4I0</accession>
<proteinExistence type="predicted"/>
<dbReference type="OrthoDB" id="411823at2759"/>
<evidence type="ECO:0000313" key="2">
    <source>
        <dbReference type="EMBL" id="GBO06904.1"/>
    </source>
</evidence>
<evidence type="ECO:0000259" key="1">
    <source>
        <dbReference type="Pfam" id="PF22938"/>
    </source>
</evidence>
<keyword evidence="3" id="KW-1185">Reference proteome</keyword>
<protein>
    <recommendedName>
        <fullName evidence="1">Integrase p58-like C-terminal domain-containing protein</fullName>
    </recommendedName>
</protein>
<dbReference type="InterPro" id="IPR054465">
    <property type="entry name" value="Integrase_p58-like_C"/>
</dbReference>
<organism evidence="2 3">
    <name type="scientific">Araneus ventricosus</name>
    <name type="common">Orbweaver spider</name>
    <name type="synonym">Epeira ventricosa</name>
    <dbReference type="NCBI Taxonomy" id="182803"/>
    <lineage>
        <taxon>Eukaryota</taxon>
        <taxon>Metazoa</taxon>
        <taxon>Ecdysozoa</taxon>
        <taxon>Arthropoda</taxon>
        <taxon>Chelicerata</taxon>
        <taxon>Arachnida</taxon>
        <taxon>Araneae</taxon>
        <taxon>Araneomorphae</taxon>
        <taxon>Entelegynae</taxon>
        <taxon>Araneoidea</taxon>
        <taxon>Araneidae</taxon>
        <taxon>Araneus</taxon>
    </lineage>
</organism>
<dbReference type="AlphaFoldDB" id="A0A4Y2U4I0"/>
<feature type="domain" description="Integrase p58-like C-terminal" evidence="1">
    <location>
        <begin position="20"/>
        <end position="44"/>
    </location>
</feature>
<dbReference type="Proteomes" id="UP000499080">
    <property type="component" value="Unassembled WGS sequence"/>
</dbReference>
<dbReference type="EMBL" id="BGPR01033094">
    <property type="protein sequence ID" value="GBO06904.1"/>
    <property type="molecule type" value="Genomic_DNA"/>
</dbReference>
<evidence type="ECO:0000313" key="3">
    <source>
        <dbReference type="Proteomes" id="UP000499080"/>
    </source>
</evidence>
<gene>
    <name evidence="2" type="ORF">AVEN_142641_1</name>
</gene>
<sequence length="291" mass="33606">MYNPKRRRGLSPKLQQNWEGPYTIVKKLNDVIYRVQRSPNAKPKAFADDLALVIGGRTAREFEKNTNAALAKIASCLDSLKLTLSIQKCQAIIYRSILFQKFSKRNSTVLNRKPTFKIKNTTIKITDSLKILGITIDNKLTWTAHINTLYDRTLFLTSNFNRIIKTDWSVNKNLIKFWYNTVIEKALLYGASVWGGALNKYHVDRLHTIQRIFLLKFARGYRTTSTNVLNVLTGIPPLHITAKAEFLKFQIWVRRSGDYNDIINNVQLDHNILTNEAHESDVRWNIHDLSS</sequence>
<name>A0A4Y2U4I0_ARAVE</name>
<reference evidence="2 3" key="1">
    <citation type="journal article" date="2019" name="Sci. Rep.">
        <title>Orb-weaving spider Araneus ventricosus genome elucidates the spidroin gene catalogue.</title>
        <authorList>
            <person name="Kono N."/>
            <person name="Nakamura H."/>
            <person name="Ohtoshi R."/>
            <person name="Moran D.A.P."/>
            <person name="Shinohara A."/>
            <person name="Yoshida Y."/>
            <person name="Fujiwara M."/>
            <person name="Mori M."/>
            <person name="Tomita M."/>
            <person name="Arakawa K."/>
        </authorList>
    </citation>
    <scope>NUCLEOTIDE SEQUENCE [LARGE SCALE GENOMIC DNA]</scope>
</reference>
<dbReference type="Pfam" id="PF22938">
    <property type="entry name" value="Integrase_p58_C"/>
    <property type="match status" value="1"/>
</dbReference>